<dbReference type="RefSeq" id="WP_089966290.1">
    <property type="nucleotide sequence ID" value="NZ_FOCQ01000004.1"/>
</dbReference>
<feature type="chain" id="PRO_5011593847" description="Lipoprotein" evidence="1">
    <location>
        <begin position="23"/>
        <end position="191"/>
    </location>
</feature>
<reference evidence="2 3" key="1">
    <citation type="submission" date="2016-10" db="EMBL/GenBank/DDBJ databases">
        <authorList>
            <person name="de Groot N.N."/>
        </authorList>
    </citation>
    <scope>NUCLEOTIDE SEQUENCE [LARGE SCALE GENOMIC DNA]</scope>
    <source>
        <strain evidence="2 3">DSM 46701</strain>
    </source>
</reference>
<proteinExistence type="predicted"/>
<keyword evidence="1" id="KW-0732">Signal</keyword>
<dbReference type="EMBL" id="FOCQ01000004">
    <property type="protein sequence ID" value="SEM98992.1"/>
    <property type="molecule type" value="Genomic_DNA"/>
</dbReference>
<evidence type="ECO:0008006" key="4">
    <source>
        <dbReference type="Google" id="ProtNLM"/>
    </source>
</evidence>
<dbReference type="Proteomes" id="UP000199695">
    <property type="component" value="Unassembled WGS sequence"/>
</dbReference>
<accession>A0A1H8CVT8</accession>
<gene>
    <name evidence="2" type="ORF">SAMN05444955_104138</name>
</gene>
<feature type="signal peptide" evidence="1">
    <location>
        <begin position="1"/>
        <end position="22"/>
    </location>
</feature>
<dbReference type="AlphaFoldDB" id="A0A1H8CVT8"/>
<dbReference type="OrthoDB" id="2991525at2"/>
<dbReference type="PROSITE" id="PS51257">
    <property type="entry name" value="PROKAR_LIPOPROTEIN"/>
    <property type="match status" value="1"/>
</dbReference>
<evidence type="ECO:0000256" key="1">
    <source>
        <dbReference type="SAM" id="SignalP"/>
    </source>
</evidence>
<protein>
    <recommendedName>
        <fullName evidence="4">Lipoprotein</fullName>
    </recommendedName>
</protein>
<evidence type="ECO:0000313" key="2">
    <source>
        <dbReference type="EMBL" id="SEM98992.1"/>
    </source>
</evidence>
<name>A0A1H8CVT8_9BACL</name>
<organism evidence="2 3">
    <name type="scientific">Lihuaxuella thermophila</name>
    <dbReference type="NCBI Taxonomy" id="1173111"/>
    <lineage>
        <taxon>Bacteria</taxon>
        <taxon>Bacillati</taxon>
        <taxon>Bacillota</taxon>
        <taxon>Bacilli</taxon>
        <taxon>Bacillales</taxon>
        <taxon>Thermoactinomycetaceae</taxon>
        <taxon>Lihuaxuella</taxon>
    </lineage>
</organism>
<sequence>MMKYFASLAGALLFIFVFTACSSSGSAIQSQSKTSGSGNQRQDSPNIQVNKNVNKQTLLSAINKSKSSEIPIKRVLYTSYYSIPPRPAGGVWYYTKDDHAGNLEGVAKWEREDMIFVQVPDREYYGYIARPVSLKKQGKEVVQITLKLEKGDWVATKLPPRTIISVAKGSIDPKSVKFRVTTESGENLMAH</sequence>
<keyword evidence="3" id="KW-1185">Reference proteome</keyword>
<evidence type="ECO:0000313" key="3">
    <source>
        <dbReference type="Proteomes" id="UP000199695"/>
    </source>
</evidence>